<dbReference type="GeneID" id="54566466"/>
<evidence type="ECO:0000313" key="2">
    <source>
        <dbReference type="Proteomes" id="UP000799537"/>
    </source>
</evidence>
<proteinExistence type="predicted"/>
<gene>
    <name evidence="1" type="ORF">M409DRAFT_56101</name>
</gene>
<dbReference type="RefSeq" id="XP_033666116.1">
    <property type="nucleotide sequence ID" value="XM_033813194.1"/>
</dbReference>
<reference evidence="1" key="1">
    <citation type="journal article" date="2020" name="Stud. Mycol.">
        <title>101 Dothideomycetes genomes: a test case for predicting lifestyles and emergence of pathogens.</title>
        <authorList>
            <person name="Haridas S."/>
            <person name="Albert R."/>
            <person name="Binder M."/>
            <person name="Bloem J."/>
            <person name="Labutti K."/>
            <person name="Salamov A."/>
            <person name="Andreopoulos B."/>
            <person name="Baker S."/>
            <person name="Barry K."/>
            <person name="Bills G."/>
            <person name="Bluhm B."/>
            <person name="Cannon C."/>
            <person name="Castanera R."/>
            <person name="Culley D."/>
            <person name="Daum C."/>
            <person name="Ezra D."/>
            <person name="Gonzalez J."/>
            <person name="Henrissat B."/>
            <person name="Kuo A."/>
            <person name="Liang C."/>
            <person name="Lipzen A."/>
            <person name="Lutzoni F."/>
            <person name="Magnuson J."/>
            <person name="Mondo S."/>
            <person name="Nolan M."/>
            <person name="Ohm R."/>
            <person name="Pangilinan J."/>
            <person name="Park H.-J."/>
            <person name="Ramirez L."/>
            <person name="Alfaro M."/>
            <person name="Sun H."/>
            <person name="Tritt A."/>
            <person name="Yoshinaga Y."/>
            <person name="Zwiers L.-H."/>
            <person name="Turgeon B."/>
            <person name="Goodwin S."/>
            <person name="Spatafora J."/>
            <person name="Crous P."/>
            <person name="Grigoriev I."/>
        </authorList>
    </citation>
    <scope>NUCLEOTIDE SEQUENCE</scope>
    <source>
        <strain evidence="1">ATCC 36951</strain>
    </source>
</reference>
<name>A0A6A6CDD5_ZASCE</name>
<accession>A0A6A6CDD5</accession>
<evidence type="ECO:0000313" key="1">
    <source>
        <dbReference type="EMBL" id="KAF2165227.1"/>
    </source>
</evidence>
<dbReference type="AlphaFoldDB" id="A0A6A6CDD5"/>
<dbReference type="EMBL" id="ML993601">
    <property type="protein sequence ID" value="KAF2165227.1"/>
    <property type="molecule type" value="Genomic_DNA"/>
</dbReference>
<organism evidence="1 2">
    <name type="scientific">Zasmidium cellare ATCC 36951</name>
    <dbReference type="NCBI Taxonomy" id="1080233"/>
    <lineage>
        <taxon>Eukaryota</taxon>
        <taxon>Fungi</taxon>
        <taxon>Dikarya</taxon>
        <taxon>Ascomycota</taxon>
        <taxon>Pezizomycotina</taxon>
        <taxon>Dothideomycetes</taxon>
        <taxon>Dothideomycetidae</taxon>
        <taxon>Mycosphaerellales</taxon>
        <taxon>Mycosphaerellaceae</taxon>
        <taxon>Zasmidium</taxon>
    </lineage>
</organism>
<sequence>MADDGGMDDASNDSMTKPASDVLIGIKDTSFGYDVLARVPAHLFGTQAEKLFQSFEDFEVEDKEGVWHEDRSCACFWNYTPYIGCREEPCTCKASFWATYDEQLLSALLPDKVAVFAALIEFESRVVGYETSPVSDFLDFAQKLDNLALAVCRSLLKAAKTDSQIASQVLQAFNMLQKARNVLPAPYQDDRQVYFYHSMAVMKRWHTEEISYLVFKIIGGQGLPDELVERIRELFIESRDEDLSQCESQYYKTYKDCCSIRYATAHSSLHTVLCSVHLIVIVFKFTWTHLRTYNSNSLMLSIISAIHLSENSHLQLPIDSTRRAKSRSGVMADSGAVVSSSSLTHLDVLVLIKKTWLGSELICSTPRGTTEHIFGDEGALVLDDVEDYSEGEGTWHEQGCPCAKTNGIYNFCRDRPCLCEVPSADEVEVVAALRSEKPLEVIKALVCFGEHVLESLLHDKSLGWEMSIWYFLMFTQKLDDTVLAICRDIIKTGATREIIDAFNTLQNARRALKAPHKDSRHVYLYHSMACLTKPYVEDMSYLVYKILEGRGLSDELIEMVREFYIEVSVEEVDLDQRDGQYYKTYKNRWDLGERR</sequence>
<protein>
    <submittedName>
        <fullName evidence="1">Uncharacterized protein</fullName>
    </submittedName>
</protein>
<keyword evidence="2" id="KW-1185">Reference proteome</keyword>
<dbReference type="Proteomes" id="UP000799537">
    <property type="component" value="Unassembled WGS sequence"/>
</dbReference>